<keyword evidence="2 4" id="KW-0808">Transferase</keyword>
<organism evidence="4 5">
    <name type="scientific">Philodulcilactobacillus myokoensis</name>
    <dbReference type="NCBI Taxonomy" id="2929573"/>
    <lineage>
        <taxon>Bacteria</taxon>
        <taxon>Bacillati</taxon>
        <taxon>Bacillota</taxon>
        <taxon>Bacilli</taxon>
        <taxon>Lactobacillales</taxon>
        <taxon>Lactobacillaceae</taxon>
        <taxon>Philodulcilactobacillus</taxon>
    </lineage>
</organism>
<keyword evidence="5" id="KW-1185">Reference proteome</keyword>
<dbReference type="AlphaFoldDB" id="A0A9W6B0H8"/>
<proteinExistence type="predicted"/>
<feature type="domain" description="Glycosyl transferase family 1" evidence="3">
    <location>
        <begin position="318"/>
        <end position="488"/>
    </location>
</feature>
<sequence length="508" mass="58879">MNNNMYYFVNENIFTFNSGTEFSAMNRQKLFNKYDVNSKIMTRNYNQGLHQEIRKNGLGDDDIINMYDYFQHVTKVPYHHVKLRYSKMIDKRYYKIRGIDNNKSMILLHGHKVATVQIFPSTVGEIGNVIYYDDFGNVTSKDIWDARGFKSKTQYMHPDGQLGHELVYDYHGKPVMEIAHMNINGKLSPTMYKLLDYNGHNLRFNTEDDLFVFFMQEILKKHPGVLINDRPTLTEPVAKVNNAEKRYQLLHNVQTTDAKLSGSPKGKLFPILEQFFHKDMNKYDGIIVSTEDQKRDFNKLFPSLRCYAIPDVALFKDHEKEIQKGLKPVDNDNLIYIGRIAEDKHIDHLIQIASFVKNKISDVKLNIVGYFSSPKYQKQLENQVKKLNLNDVVKFKNYSIGKQKAKLLSNSKLMLQTSFGEGLSMNLVEGLEYGLPEVAYDVHYGPNRIIKNDVNGYLIPQGNMQEAANKIVRILSDDDLYKQFSKNSLEHAKDFSADNVMSQWKKLG</sequence>
<evidence type="ECO:0000259" key="3">
    <source>
        <dbReference type="Pfam" id="PF00534"/>
    </source>
</evidence>
<dbReference type="Gene3D" id="3.40.50.2000">
    <property type="entry name" value="Glycogen Phosphorylase B"/>
    <property type="match status" value="3"/>
</dbReference>
<dbReference type="GO" id="GO:0016757">
    <property type="term" value="F:glycosyltransferase activity"/>
    <property type="evidence" value="ECO:0007669"/>
    <property type="project" value="UniProtKB-KW"/>
</dbReference>
<protein>
    <submittedName>
        <fullName evidence="4">Glycosyl transferase family 1</fullName>
    </submittedName>
</protein>
<dbReference type="PANTHER" id="PTHR12526">
    <property type="entry name" value="GLYCOSYLTRANSFERASE"/>
    <property type="match status" value="1"/>
</dbReference>
<reference evidence="4" key="1">
    <citation type="submission" date="2022-07" db="EMBL/GenBank/DDBJ databases">
        <authorList>
            <person name="Kouya T."/>
            <person name="Ishiyama Y."/>
        </authorList>
    </citation>
    <scope>NUCLEOTIDE SEQUENCE</scope>
    <source>
        <strain evidence="4">WR16-4</strain>
    </source>
</reference>
<name>A0A9W6B0H8_9LACO</name>
<accession>A0A9W6B0H8</accession>
<dbReference type="EMBL" id="BRPL01000002">
    <property type="protein sequence ID" value="GLB46321.1"/>
    <property type="molecule type" value="Genomic_DNA"/>
</dbReference>
<dbReference type="RefSeq" id="WP_286135781.1">
    <property type="nucleotide sequence ID" value="NZ_BRPL01000002.1"/>
</dbReference>
<evidence type="ECO:0000256" key="1">
    <source>
        <dbReference type="ARBA" id="ARBA00022676"/>
    </source>
</evidence>
<evidence type="ECO:0000313" key="4">
    <source>
        <dbReference type="EMBL" id="GLB46321.1"/>
    </source>
</evidence>
<dbReference type="Proteomes" id="UP001144204">
    <property type="component" value="Unassembled WGS sequence"/>
</dbReference>
<comment type="caution">
    <text evidence="4">The sequence shown here is derived from an EMBL/GenBank/DDBJ whole genome shotgun (WGS) entry which is preliminary data.</text>
</comment>
<keyword evidence="1" id="KW-0328">Glycosyltransferase</keyword>
<dbReference type="Pfam" id="PF00534">
    <property type="entry name" value="Glycos_transf_1"/>
    <property type="match status" value="1"/>
</dbReference>
<dbReference type="SUPFAM" id="SSF53756">
    <property type="entry name" value="UDP-Glycosyltransferase/glycogen phosphorylase"/>
    <property type="match status" value="1"/>
</dbReference>
<reference evidence="4" key="2">
    <citation type="journal article" date="2023" name="PLoS ONE">
        <title>Philodulcilactobacillus myokoensis gen. nov., sp. nov., a fructophilic, acidophilic, and agar-phobic lactic acid bacterium isolated from fermented vegetable extracts.</title>
        <authorList>
            <person name="Kouya T."/>
            <person name="Ishiyama Y."/>
            <person name="Ohashi S."/>
            <person name="Kumakubo R."/>
            <person name="Yamazaki T."/>
            <person name="Otaki T."/>
        </authorList>
    </citation>
    <scope>NUCLEOTIDE SEQUENCE</scope>
    <source>
        <strain evidence="4">WR16-4</strain>
    </source>
</reference>
<evidence type="ECO:0000313" key="5">
    <source>
        <dbReference type="Proteomes" id="UP001144204"/>
    </source>
</evidence>
<evidence type="ECO:0000256" key="2">
    <source>
        <dbReference type="ARBA" id="ARBA00022679"/>
    </source>
</evidence>
<dbReference type="PANTHER" id="PTHR12526:SF629">
    <property type="entry name" value="TEICHURONIC ACID BIOSYNTHESIS GLYCOSYLTRANSFERASE TUAH-RELATED"/>
    <property type="match status" value="1"/>
</dbReference>
<gene>
    <name evidence="4" type="primary">yohJ</name>
    <name evidence="4" type="ORF">WR164_03000</name>
</gene>
<dbReference type="InterPro" id="IPR001296">
    <property type="entry name" value="Glyco_trans_1"/>
</dbReference>